<protein>
    <submittedName>
        <fullName evidence="7">Protein kinase domain-containing protein</fullName>
    </submittedName>
</protein>
<dbReference type="GO" id="GO:0006397">
    <property type="term" value="P:mRNA processing"/>
    <property type="evidence" value="ECO:0007669"/>
    <property type="project" value="InterPro"/>
</dbReference>
<comment type="caution">
    <text evidence="7">The sequence shown here is derived from an EMBL/GenBank/DDBJ whole genome shotgun (WGS) entry which is preliminary data.</text>
</comment>
<evidence type="ECO:0000313" key="7">
    <source>
        <dbReference type="EMBL" id="RWR84382.1"/>
    </source>
</evidence>
<accession>A0A443P0X2</accession>
<dbReference type="Proteomes" id="UP000283530">
    <property type="component" value="Unassembled WGS sequence"/>
</dbReference>
<keyword evidence="8" id="KW-1185">Reference proteome</keyword>
<evidence type="ECO:0000259" key="6">
    <source>
        <dbReference type="PROSITE" id="PS51392"/>
    </source>
</evidence>
<dbReference type="GO" id="GO:0036498">
    <property type="term" value="P:IRE1-mediated unfolded protein response"/>
    <property type="evidence" value="ECO:0007669"/>
    <property type="project" value="TreeGrafter"/>
</dbReference>
<dbReference type="InterPro" id="IPR038357">
    <property type="entry name" value="KEN_sf"/>
</dbReference>
<feature type="domain" description="Protein kinase" evidence="5">
    <location>
        <begin position="125"/>
        <end position="426"/>
    </location>
</feature>
<feature type="domain" description="KEN" evidence="6">
    <location>
        <begin position="412"/>
        <end position="543"/>
    </location>
</feature>
<keyword evidence="3" id="KW-0067">ATP-binding</keyword>
<dbReference type="InterPro" id="IPR010513">
    <property type="entry name" value="KEN_dom"/>
</dbReference>
<dbReference type="PANTHER" id="PTHR13954:SF6">
    <property type="entry name" value="NON-SPECIFIC SERINE_THREONINE PROTEIN KINASE"/>
    <property type="match status" value="1"/>
</dbReference>
<dbReference type="GO" id="GO:0004674">
    <property type="term" value="F:protein serine/threonine kinase activity"/>
    <property type="evidence" value="ECO:0007669"/>
    <property type="project" value="InterPro"/>
</dbReference>
<feature type="region of interest" description="Disordered" evidence="4">
    <location>
        <begin position="56"/>
        <end position="83"/>
    </location>
</feature>
<dbReference type="GO" id="GO:0005524">
    <property type="term" value="F:ATP binding"/>
    <property type="evidence" value="ECO:0007669"/>
    <property type="project" value="UniProtKB-KW"/>
</dbReference>
<dbReference type="PROSITE" id="PS51392">
    <property type="entry name" value="KEN"/>
    <property type="match status" value="1"/>
</dbReference>
<name>A0A443P0X2_9MAGN</name>
<dbReference type="Pfam" id="PF06479">
    <property type="entry name" value="Ribonuc_2-5A"/>
    <property type="match status" value="1"/>
</dbReference>
<dbReference type="Gene3D" id="1.20.1440.180">
    <property type="entry name" value="KEN domain"/>
    <property type="match status" value="1"/>
</dbReference>
<keyword evidence="1" id="KW-0732">Signal</keyword>
<dbReference type="Gene3D" id="3.30.200.20">
    <property type="entry name" value="Phosphorylase Kinase, domain 1"/>
    <property type="match status" value="1"/>
</dbReference>
<keyword evidence="2" id="KW-0547">Nucleotide-binding</keyword>
<reference evidence="7 8" key="1">
    <citation type="journal article" date="2019" name="Nat. Plants">
        <title>Stout camphor tree genome fills gaps in understanding of flowering plant genome evolution.</title>
        <authorList>
            <person name="Chaw S.M."/>
            <person name="Liu Y.C."/>
            <person name="Wu Y.W."/>
            <person name="Wang H.Y."/>
            <person name="Lin C.I."/>
            <person name="Wu C.S."/>
            <person name="Ke H.M."/>
            <person name="Chang L.Y."/>
            <person name="Hsu C.Y."/>
            <person name="Yang H.T."/>
            <person name="Sudianto E."/>
            <person name="Hsu M.H."/>
            <person name="Wu K.P."/>
            <person name="Wang L.N."/>
            <person name="Leebens-Mack J.H."/>
            <person name="Tsai I.J."/>
        </authorList>
    </citation>
    <scope>NUCLEOTIDE SEQUENCE [LARGE SCALE GENOMIC DNA]</scope>
    <source>
        <strain evidence="8">cv. Chaw 1501</strain>
        <tissue evidence="7">Young leaves</tissue>
    </source>
</reference>
<dbReference type="OrthoDB" id="63989at2759"/>
<keyword evidence="7" id="KW-0808">Transferase</keyword>
<feature type="compositionally biased region" description="Polar residues" evidence="4">
    <location>
        <begin position="73"/>
        <end position="82"/>
    </location>
</feature>
<dbReference type="SUPFAM" id="SSF56112">
    <property type="entry name" value="Protein kinase-like (PK-like)"/>
    <property type="match status" value="1"/>
</dbReference>
<proteinExistence type="predicted"/>
<dbReference type="Gene3D" id="1.10.510.10">
    <property type="entry name" value="Transferase(Phosphotransferase) domain 1"/>
    <property type="match status" value="1"/>
</dbReference>
<dbReference type="GO" id="GO:0051082">
    <property type="term" value="F:unfolded protein binding"/>
    <property type="evidence" value="ECO:0007669"/>
    <property type="project" value="TreeGrafter"/>
</dbReference>
<dbReference type="Pfam" id="PF00069">
    <property type="entry name" value="Pkinase"/>
    <property type="match status" value="1"/>
</dbReference>
<dbReference type="PANTHER" id="PTHR13954">
    <property type="entry name" value="IRE1-RELATED"/>
    <property type="match status" value="1"/>
</dbReference>
<evidence type="ECO:0000313" key="8">
    <source>
        <dbReference type="Proteomes" id="UP000283530"/>
    </source>
</evidence>
<dbReference type="InterPro" id="IPR000719">
    <property type="entry name" value="Prot_kinase_dom"/>
</dbReference>
<dbReference type="SMART" id="SM00580">
    <property type="entry name" value="PUG"/>
    <property type="match status" value="1"/>
</dbReference>
<sequence>MVYTFLRRMARTASLSDVEVEMEVEGPGTNDYIVEVFIVLSIFCFTFTALRSSWQKERVQPNRRPKQRKGKNENSGSTSQGRHIQHEIREDFIEKLLLESDVMGLPRDLLKDLKEVNGRLIGSVFVSRRQIGKGSNGTIFFEGIYKRRVRVAIRMVKMVKIHGKDLNWAVCNCKYNCKYGGLNEVTRHPNIVHLFAIALDEDYYYFALERCICNLYELIQLCSNSMNGDNVQDEAIMQIVDKLWLPNGYPSPKLMKLIRDVVAGLAHLHELGFVDRDLRPENVLITCDNSLCAKICDQGTFSTRRKGRDKSPGQHTPELLPSEILMPAYEIPILGPREYGLHAADLFNLGCLIFFVLTKGRNLSDRSLIEGANVAKSYRNFTSMENVYEAAHLISNLLAAKKVLVHPFFWDSKKRGSFLLEVTDWLECKGRKKNHVVNAMMNAAPVVFGGSWDVKMEAWFITFTTYHKNYSYDCVLDLLLLIRNTLRHEQPFPKDIQVLIGSMQGEIYDYFASIFPKLLIEVFDVMYEYCLLEDVFLRNYFEWYISI</sequence>
<dbReference type="STRING" id="337451.A0A443P0X2"/>
<evidence type="ECO:0000256" key="2">
    <source>
        <dbReference type="ARBA" id="ARBA00022741"/>
    </source>
</evidence>
<dbReference type="EMBL" id="QPKB01000005">
    <property type="protein sequence ID" value="RWR84382.1"/>
    <property type="molecule type" value="Genomic_DNA"/>
</dbReference>
<dbReference type="InterPro" id="IPR011009">
    <property type="entry name" value="Kinase-like_dom_sf"/>
</dbReference>
<evidence type="ECO:0000259" key="5">
    <source>
        <dbReference type="PROSITE" id="PS50011"/>
    </source>
</evidence>
<evidence type="ECO:0000256" key="1">
    <source>
        <dbReference type="ARBA" id="ARBA00022729"/>
    </source>
</evidence>
<dbReference type="PROSITE" id="PS50011">
    <property type="entry name" value="PROTEIN_KINASE_DOM"/>
    <property type="match status" value="1"/>
</dbReference>
<keyword evidence="7" id="KW-0418">Kinase</keyword>
<evidence type="ECO:0000256" key="3">
    <source>
        <dbReference type="ARBA" id="ARBA00022840"/>
    </source>
</evidence>
<evidence type="ECO:0000256" key="4">
    <source>
        <dbReference type="SAM" id="MobiDB-lite"/>
    </source>
</evidence>
<dbReference type="InterPro" id="IPR045133">
    <property type="entry name" value="IRE1/2-like"/>
</dbReference>
<dbReference type="AlphaFoldDB" id="A0A443P0X2"/>
<dbReference type="GO" id="GO:1990604">
    <property type="term" value="C:IRE1-TRAF2-ASK1 complex"/>
    <property type="evidence" value="ECO:0007669"/>
    <property type="project" value="TreeGrafter"/>
</dbReference>
<gene>
    <name evidence="7" type="ORF">CKAN_01319200</name>
</gene>
<dbReference type="GO" id="GO:0004521">
    <property type="term" value="F:RNA endonuclease activity"/>
    <property type="evidence" value="ECO:0007669"/>
    <property type="project" value="InterPro"/>
</dbReference>
<organism evidence="7 8">
    <name type="scientific">Cinnamomum micranthum f. kanehirae</name>
    <dbReference type="NCBI Taxonomy" id="337451"/>
    <lineage>
        <taxon>Eukaryota</taxon>
        <taxon>Viridiplantae</taxon>
        <taxon>Streptophyta</taxon>
        <taxon>Embryophyta</taxon>
        <taxon>Tracheophyta</taxon>
        <taxon>Spermatophyta</taxon>
        <taxon>Magnoliopsida</taxon>
        <taxon>Magnoliidae</taxon>
        <taxon>Laurales</taxon>
        <taxon>Lauraceae</taxon>
        <taxon>Cinnamomum</taxon>
    </lineage>
</organism>
<dbReference type="SMART" id="SM00220">
    <property type="entry name" value="S_TKc"/>
    <property type="match status" value="1"/>
</dbReference>